<accession>A0A2P5DKD2</accession>
<feature type="non-terminal residue" evidence="1">
    <location>
        <position position="1"/>
    </location>
</feature>
<dbReference type="EMBL" id="JXTB01000032">
    <property type="protein sequence ID" value="PON73761.1"/>
    <property type="molecule type" value="Genomic_DNA"/>
</dbReference>
<evidence type="ECO:0000313" key="1">
    <source>
        <dbReference type="EMBL" id="PON73761.1"/>
    </source>
</evidence>
<gene>
    <name evidence="1" type="ORF">PanWU01x14_056490</name>
</gene>
<evidence type="ECO:0000313" key="2">
    <source>
        <dbReference type="Proteomes" id="UP000237105"/>
    </source>
</evidence>
<dbReference type="Proteomes" id="UP000237105">
    <property type="component" value="Unassembled WGS sequence"/>
</dbReference>
<sequence length="50" mass="5732">YHVRRALNNRGELLDLFPKLIDSISARLWWVKSTHLVLNSLGGNDVRSIS</sequence>
<proteinExistence type="predicted"/>
<comment type="caution">
    <text evidence="1">The sequence shown here is derived from an EMBL/GenBank/DDBJ whole genome shotgun (WGS) entry which is preliminary data.</text>
</comment>
<reference evidence="2" key="1">
    <citation type="submission" date="2016-06" db="EMBL/GenBank/DDBJ databases">
        <title>Parallel loss of symbiosis genes in relatives of nitrogen-fixing non-legume Parasponia.</title>
        <authorList>
            <person name="Van Velzen R."/>
            <person name="Holmer R."/>
            <person name="Bu F."/>
            <person name="Rutten L."/>
            <person name="Van Zeijl A."/>
            <person name="Liu W."/>
            <person name="Santuari L."/>
            <person name="Cao Q."/>
            <person name="Sharma T."/>
            <person name="Shen D."/>
            <person name="Roswanjaya Y."/>
            <person name="Wardhani T."/>
            <person name="Kalhor M.S."/>
            <person name="Jansen J."/>
            <person name="Van den Hoogen J."/>
            <person name="Gungor B."/>
            <person name="Hartog M."/>
            <person name="Hontelez J."/>
            <person name="Verver J."/>
            <person name="Yang W.-C."/>
            <person name="Schijlen E."/>
            <person name="Repin R."/>
            <person name="Schilthuizen M."/>
            <person name="Schranz E."/>
            <person name="Heidstra R."/>
            <person name="Miyata K."/>
            <person name="Fedorova E."/>
            <person name="Kohlen W."/>
            <person name="Bisseling T."/>
            <person name="Smit S."/>
            <person name="Geurts R."/>
        </authorList>
    </citation>
    <scope>NUCLEOTIDE SEQUENCE [LARGE SCALE GENOMIC DNA]</scope>
    <source>
        <strain evidence="2">cv. WU1-14</strain>
    </source>
</reference>
<name>A0A2P5DKD2_PARAD</name>
<dbReference type="AlphaFoldDB" id="A0A2P5DKD2"/>
<keyword evidence="2" id="KW-1185">Reference proteome</keyword>
<protein>
    <submittedName>
        <fullName evidence="1">Uncharacterized protein</fullName>
    </submittedName>
</protein>
<organism evidence="1 2">
    <name type="scientific">Parasponia andersonii</name>
    <name type="common">Sponia andersonii</name>
    <dbReference type="NCBI Taxonomy" id="3476"/>
    <lineage>
        <taxon>Eukaryota</taxon>
        <taxon>Viridiplantae</taxon>
        <taxon>Streptophyta</taxon>
        <taxon>Embryophyta</taxon>
        <taxon>Tracheophyta</taxon>
        <taxon>Spermatophyta</taxon>
        <taxon>Magnoliopsida</taxon>
        <taxon>eudicotyledons</taxon>
        <taxon>Gunneridae</taxon>
        <taxon>Pentapetalae</taxon>
        <taxon>rosids</taxon>
        <taxon>fabids</taxon>
        <taxon>Rosales</taxon>
        <taxon>Cannabaceae</taxon>
        <taxon>Parasponia</taxon>
    </lineage>
</organism>